<reference evidence="1" key="1">
    <citation type="journal article" date="2021" name="PeerJ">
        <title>Extensive microbial diversity within the chicken gut microbiome revealed by metagenomics and culture.</title>
        <authorList>
            <person name="Gilroy R."/>
            <person name="Ravi A."/>
            <person name="Getino M."/>
            <person name="Pursley I."/>
            <person name="Horton D.L."/>
            <person name="Alikhan N.F."/>
            <person name="Baker D."/>
            <person name="Gharbi K."/>
            <person name="Hall N."/>
            <person name="Watson M."/>
            <person name="Adriaenssens E.M."/>
            <person name="Foster-Nyarko E."/>
            <person name="Jarju S."/>
            <person name="Secka A."/>
            <person name="Antonio M."/>
            <person name="Oren A."/>
            <person name="Chaudhuri R.R."/>
            <person name="La Ragione R."/>
            <person name="Hildebrand F."/>
            <person name="Pallen M.J."/>
        </authorList>
    </citation>
    <scope>NUCLEOTIDE SEQUENCE</scope>
    <source>
        <strain evidence="1">4100</strain>
    </source>
</reference>
<dbReference type="AlphaFoldDB" id="A0A921JHM3"/>
<name>A0A921JHM3_9BACT</name>
<reference evidence="1" key="2">
    <citation type="submission" date="2021-09" db="EMBL/GenBank/DDBJ databases">
        <authorList>
            <person name="Gilroy R."/>
        </authorList>
    </citation>
    <scope>NUCLEOTIDE SEQUENCE</scope>
    <source>
        <strain evidence="1">4100</strain>
    </source>
</reference>
<dbReference type="InterPro" id="IPR021272">
    <property type="entry name" value="DUF2851"/>
</dbReference>
<gene>
    <name evidence="1" type="ORF">K8V47_01650</name>
</gene>
<organism evidence="1 2">
    <name type="scientific">Candidatus Amulumruptor caecigallinarius</name>
    <dbReference type="NCBI Taxonomy" id="2109911"/>
    <lineage>
        <taxon>Bacteria</taxon>
        <taxon>Pseudomonadati</taxon>
        <taxon>Bacteroidota</taxon>
        <taxon>Bacteroidia</taxon>
        <taxon>Bacteroidales</taxon>
        <taxon>Muribaculaceae</taxon>
        <taxon>Candidatus Amulumruptor</taxon>
    </lineage>
</organism>
<dbReference type="Pfam" id="PF11013">
    <property type="entry name" value="DUF2851"/>
    <property type="match status" value="1"/>
</dbReference>
<evidence type="ECO:0000313" key="1">
    <source>
        <dbReference type="EMBL" id="HJE38457.1"/>
    </source>
</evidence>
<evidence type="ECO:0000313" key="2">
    <source>
        <dbReference type="Proteomes" id="UP000711407"/>
    </source>
</evidence>
<accession>A0A921JHM3</accession>
<dbReference type="EMBL" id="DYXT01000015">
    <property type="protein sequence ID" value="HJE38457.1"/>
    <property type="molecule type" value="Genomic_DNA"/>
</dbReference>
<comment type="caution">
    <text evidence="1">The sequence shown here is derived from an EMBL/GenBank/DDBJ whole genome shotgun (WGS) entry which is preliminary data.</text>
</comment>
<dbReference type="Proteomes" id="UP000711407">
    <property type="component" value="Unassembled WGS sequence"/>
</dbReference>
<sequence length="430" mass="48962">MEKLMQYVWQHRLLRPGPMSTVDGRSVQIVDPGLLNEGSGPDFFNAKVRIGGDMWVGNVEIHVRASDWMRHGHHNDRAYDSVILHVVYHDDMPVKRPDGNVIPQMVLPVRVDFADHYNALVMRAERDLPCRDYIGSLPPLHLTDWISSLGMERLMAKSARILGLLDRYQGDWREAVYVTLARALGFGTNSEPFERLAMATPYGFLARHADSELTVEAMLLGQSGLLNDIPTDNRYALALLREYEFMQKKFGLRSVTSPGWKSGRMRPQNFPHRRVALLARMVAMLPQLMSRILDAGDEDELRKPFDVTLHGYWATHYTFSERGVATDGGRETKALSYASVTGLLINVAVPLMYAWGERHHDRQLMDRGIEFLQSIKPESNRVTAMFEAAGIKCRDAFTSQALIELRREYCEARKCLYCRIGHRMLASKAT</sequence>
<protein>
    <submittedName>
        <fullName evidence="1">DUF2851 family protein</fullName>
    </submittedName>
</protein>
<proteinExistence type="predicted"/>